<protein>
    <submittedName>
        <fullName evidence="1">Uncharacterized protein</fullName>
    </submittedName>
</protein>
<keyword evidence="2" id="KW-1185">Reference proteome</keyword>
<evidence type="ECO:0000313" key="1">
    <source>
        <dbReference type="EMBL" id="NLS14516.1"/>
    </source>
</evidence>
<gene>
    <name evidence="1" type="ORF">HGP28_16760</name>
</gene>
<evidence type="ECO:0000313" key="2">
    <source>
        <dbReference type="Proteomes" id="UP000535589"/>
    </source>
</evidence>
<reference evidence="1 2" key="1">
    <citation type="submission" date="2020-04" db="EMBL/GenBank/DDBJ databases">
        <title>Vibrio sp. SM6, a novel species isolated from seawater.</title>
        <authorList>
            <person name="Wang X."/>
        </authorList>
    </citation>
    <scope>NUCLEOTIDE SEQUENCE [LARGE SCALE GENOMIC DNA]</scope>
    <source>
        <strain evidence="1 2">SM6</strain>
    </source>
</reference>
<accession>A0A7X8YIF4</accession>
<name>A0A7X8YIF4_9VIBR</name>
<dbReference type="Proteomes" id="UP000535589">
    <property type="component" value="Unassembled WGS sequence"/>
</dbReference>
<dbReference type="EMBL" id="JABAIK010000022">
    <property type="protein sequence ID" value="NLS14516.1"/>
    <property type="molecule type" value="Genomic_DNA"/>
</dbReference>
<comment type="caution">
    <text evidence="1">The sequence shown here is derived from an EMBL/GenBank/DDBJ whole genome shotgun (WGS) entry which is preliminary data.</text>
</comment>
<organism evidence="1 2">
    <name type="scientific">Vibrio agarilyticus</name>
    <dbReference type="NCBI Taxonomy" id="2726741"/>
    <lineage>
        <taxon>Bacteria</taxon>
        <taxon>Pseudomonadati</taxon>
        <taxon>Pseudomonadota</taxon>
        <taxon>Gammaproteobacteria</taxon>
        <taxon>Vibrionales</taxon>
        <taxon>Vibrionaceae</taxon>
        <taxon>Vibrio</taxon>
    </lineage>
</organism>
<proteinExistence type="predicted"/>
<dbReference type="RefSeq" id="WP_168837608.1">
    <property type="nucleotide sequence ID" value="NZ_JABAIK010000022.1"/>
</dbReference>
<sequence length="67" mass="7734">MADKDLVNFNEEYELNYCLRSAGKRQTQSNRSTLVELGHQVKQQLGKRSLTHHEVNDAIKGNEDLFD</sequence>
<dbReference type="AlphaFoldDB" id="A0A7X8YIF4"/>